<proteinExistence type="predicted"/>
<dbReference type="EMBL" id="LS398552">
    <property type="protein sequence ID" value="SPR12273.1"/>
    <property type="molecule type" value="Genomic_DNA"/>
</dbReference>
<gene>
    <name evidence="1" type="ORF">UT76HP_02123</name>
</gene>
<dbReference type="AlphaFoldDB" id="A0A2U3RGC6"/>
<protein>
    <submittedName>
        <fullName evidence="1">Uncharacterized protein</fullName>
    </submittedName>
</protein>
<organism evidence="1 2">
    <name type="scientific">Orientia tsutsugamushi</name>
    <name type="common">Rickettsia tsutsugamushi</name>
    <dbReference type="NCBI Taxonomy" id="784"/>
    <lineage>
        <taxon>Bacteria</taxon>
        <taxon>Pseudomonadati</taxon>
        <taxon>Pseudomonadota</taxon>
        <taxon>Alphaproteobacteria</taxon>
        <taxon>Rickettsiales</taxon>
        <taxon>Rickettsiaceae</taxon>
        <taxon>Rickettsieae</taxon>
        <taxon>Orientia</taxon>
    </lineage>
</organism>
<evidence type="ECO:0000313" key="2">
    <source>
        <dbReference type="Proteomes" id="UP000244943"/>
    </source>
</evidence>
<accession>A0A2U3RGC6</accession>
<evidence type="ECO:0000313" key="1">
    <source>
        <dbReference type="EMBL" id="SPR12273.1"/>
    </source>
</evidence>
<reference evidence="2" key="1">
    <citation type="submission" date="2018-03" db="EMBL/GenBank/DDBJ databases">
        <authorList>
            <person name="Batty M. E."/>
            <person name="Batty M E."/>
        </authorList>
    </citation>
    <scope>NUCLEOTIDE SEQUENCE [LARGE SCALE GENOMIC DNA]</scope>
</reference>
<dbReference type="Proteomes" id="UP000244943">
    <property type="component" value="Chromosome I"/>
</dbReference>
<sequence>MLGVIKAVEVYGFEHSFLVYNTSINLSANPIYRVLPFLLLVFGIHNIFSLRLISSHLIPNILPLRAAVNKESCK</sequence>
<name>A0A2U3RGC6_ORITS</name>